<evidence type="ECO:0000256" key="1">
    <source>
        <dbReference type="SAM" id="SignalP"/>
    </source>
</evidence>
<proteinExistence type="predicted"/>
<dbReference type="Proteomes" id="UP001063166">
    <property type="component" value="Unassembled WGS sequence"/>
</dbReference>
<gene>
    <name evidence="2" type="ORF">LshimejAT787_0211790</name>
</gene>
<sequence>MNHTLFTLALILALFTIASALPTTSPNITRKIALAKPPVPAAAPRSLLGRYYLRHSLAANPKPSTFSKPARPAVLPADGDDFAGRADRFQVLQRRRAARASALQVKVPVHRDLEGDRDARDSLNSLLSHHTVAAAAPAESPAHAHAHASTQVQAPLAVATTHARARAGTGTLKHHAVKKAVAEKQMASL</sequence>
<name>A0A9P3PHK5_LYOSH</name>
<organism evidence="2 3">
    <name type="scientific">Lyophyllum shimeji</name>
    <name type="common">Hon-shimeji</name>
    <name type="synonym">Tricholoma shimeji</name>
    <dbReference type="NCBI Taxonomy" id="47721"/>
    <lineage>
        <taxon>Eukaryota</taxon>
        <taxon>Fungi</taxon>
        <taxon>Dikarya</taxon>
        <taxon>Basidiomycota</taxon>
        <taxon>Agaricomycotina</taxon>
        <taxon>Agaricomycetes</taxon>
        <taxon>Agaricomycetidae</taxon>
        <taxon>Agaricales</taxon>
        <taxon>Tricholomatineae</taxon>
        <taxon>Lyophyllaceae</taxon>
        <taxon>Lyophyllum</taxon>
    </lineage>
</organism>
<feature type="signal peptide" evidence="1">
    <location>
        <begin position="1"/>
        <end position="20"/>
    </location>
</feature>
<comment type="caution">
    <text evidence="2">The sequence shown here is derived from an EMBL/GenBank/DDBJ whole genome shotgun (WGS) entry which is preliminary data.</text>
</comment>
<evidence type="ECO:0000313" key="2">
    <source>
        <dbReference type="EMBL" id="GLB35614.1"/>
    </source>
</evidence>
<dbReference type="EMBL" id="BRPK01000002">
    <property type="protein sequence ID" value="GLB35614.1"/>
    <property type="molecule type" value="Genomic_DNA"/>
</dbReference>
<accession>A0A9P3PHK5</accession>
<dbReference type="AlphaFoldDB" id="A0A9P3PHK5"/>
<keyword evidence="3" id="KW-1185">Reference proteome</keyword>
<feature type="chain" id="PRO_5040340713" evidence="1">
    <location>
        <begin position="21"/>
        <end position="189"/>
    </location>
</feature>
<keyword evidence="1" id="KW-0732">Signal</keyword>
<evidence type="ECO:0000313" key="3">
    <source>
        <dbReference type="Proteomes" id="UP001063166"/>
    </source>
</evidence>
<protein>
    <submittedName>
        <fullName evidence="2">Uncharacterized protein</fullName>
    </submittedName>
</protein>
<reference evidence="2" key="1">
    <citation type="submission" date="2022-07" db="EMBL/GenBank/DDBJ databases">
        <title>The genome of Lyophyllum shimeji provides insight into the initial evolution of ectomycorrhizal fungal genome.</title>
        <authorList>
            <person name="Kobayashi Y."/>
            <person name="Shibata T."/>
            <person name="Hirakawa H."/>
            <person name="Shigenobu S."/>
            <person name="Nishiyama T."/>
            <person name="Yamada A."/>
            <person name="Hasebe M."/>
            <person name="Kawaguchi M."/>
        </authorList>
    </citation>
    <scope>NUCLEOTIDE SEQUENCE</scope>
    <source>
        <strain evidence="2">AT787</strain>
    </source>
</reference>